<accession>A0ABZ3JAH9</accession>
<organism evidence="2 3">
    <name type="scientific">Sporomusa acidovorans (strain ATCC 49682 / DSM 3132 / Mol)</name>
    <dbReference type="NCBI Taxonomy" id="1123286"/>
    <lineage>
        <taxon>Bacteria</taxon>
        <taxon>Bacillati</taxon>
        <taxon>Bacillota</taxon>
        <taxon>Negativicutes</taxon>
        <taxon>Selenomonadales</taxon>
        <taxon>Sporomusaceae</taxon>
        <taxon>Sporomusa</taxon>
    </lineage>
</organism>
<evidence type="ECO:0000313" key="2">
    <source>
        <dbReference type="EMBL" id="XFO74831.1"/>
    </source>
</evidence>
<sequence length="55" mass="6361">MEQQGNQAFTSRRNVAYVSILGITQMHLRNPWIIAWWSAVFPGLGHFLLSKYLRG</sequence>
<dbReference type="EMBL" id="CP155571">
    <property type="protein sequence ID" value="XFO74831.1"/>
    <property type="molecule type" value="Genomic_DNA"/>
</dbReference>
<dbReference type="Proteomes" id="UP000216052">
    <property type="component" value="Chromosome"/>
</dbReference>
<name>A0ABZ3JAH9_SPOA4</name>
<gene>
    <name evidence="2" type="ORF">SPACI_049420</name>
</gene>
<reference evidence="2" key="1">
    <citation type="submission" date="2024-05" db="EMBL/GenBank/DDBJ databases">
        <title>Isolation and characterization of Sporomusa carbonis sp. nov., a carboxydotrophic hydrogenogen in the genus of Sporomusa isolated from a charcoal burning pile.</title>
        <authorList>
            <person name="Boeer T."/>
            <person name="Rosenbaum F."/>
            <person name="Eysell L."/>
            <person name="Mueller V."/>
            <person name="Daniel R."/>
            <person name="Poehlein A."/>
        </authorList>
    </citation>
    <scope>NUCLEOTIDE SEQUENCE [LARGE SCALE GENOMIC DNA]</scope>
    <source>
        <strain evidence="2">DSM 3132</strain>
    </source>
</reference>
<keyword evidence="3" id="KW-1185">Reference proteome</keyword>
<evidence type="ECO:0000256" key="1">
    <source>
        <dbReference type="SAM" id="Phobius"/>
    </source>
</evidence>
<feature type="transmembrane region" description="Helical" evidence="1">
    <location>
        <begin position="34"/>
        <end position="53"/>
    </location>
</feature>
<keyword evidence="1" id="KW-0812">Transmembrane</keyword>
<keyword evidence="1" id="KW-0472">Membrane</keyword>
<proteinExistence type="predicted"/>
<protein>
    <submittedName>
        <fullName evidence="2">Uncharacterized protein</fullName>
    </submittedName>
</protein>
<evidence type="ECO:0000313" key="3">
    <source>
        <dbReference type="Proteomes" id="UP000216052"/>
    </source>
</evidence>
<keyword evidence="1" id="KW-1133">Transmembrane helix</keyword>